<gene>
    <name evidence="6" type="ORF">GCM10011395_09610</name>
</gene>
<accession>A0ABQ1GD65</accession>
<feature type="domain" description="TonB C-terminal" evidence="5">
    <location>
        <begin position="157"/>
        <end position="231"/>
    </location>
</feature>
<evidence type="ECO:0000259" key="5">
    <source>
        <dbReference type="Pfam" id="PF03544"/>
    </source>
</evidence>
<dbReference type="EMBL" id="BMDW01000004">
    <property type="protein sequence ID" value="GGA41414.1"/>
    <property type="molecule type" value="Genomic_DNA"/>
</dbReference>
<dbReference type="RefSeq" id="WP_188445731.1">
    <property type="nucleotide sequence ID" value="NZ_BMDW01000004.1"/>
</dbReference>
<evidence type="ECO:0000256" key="3">
    <source>
        <dbReference type="ARBA" id="ARBA00022989"/>
    </source>
</evidence>
<evidence type="ECO:0000256" key="1">
    <source>
        <dbReference type="ARBA" id="ARBA00004167"/>
    </source>
</evidence>
<dbReference type="SUPFAM" id="SSF74653">
    <property type="entry name" value="TolA/TonB C-terminal domain"/>
    <property type="match status" value="1"/>
</dbReference>
<dbReference type="InterPro" id="IPR006260">
    <property type="entry name" value="TonB/TolA_C"/>
</dbReference>
<name>A0ABQ1GD65_9SPHN</name>
<evidence type="ECO:0000313" key="6">
    <source>
        <dbReference type="EMBL" id="GGA41414.1"/>
    </source>
</evidence>
<dbReference type="NCBIfam" id="TIGR01352">
    <property type="entry name" value="tonB_Cterm"/>
    <property type="match status" value="1"/>
</dbReference>
<organism evidence="6 7">
    <name type="scientific">Sphingomonas psychrolutea</name>
    <dbReference type="NCBI Taxonomy" id="1259676"/>
    <lineage>
        <taxon>Bacteria</taxon>
        <taxon>Pseudomonadati</taxon>
        <taxon>Pseudomonadota</taxon>
        <taxon>Alphaproteobacteria</taxon>
        <taxon>Sphingomonadales</taxon>
        <taxon>Sphingomonadaceae</taxon>
        <taxon>Sphingomonas</taxon>
    </lineage>
</organism>
<reference evidence="7" key="1">
    <citation type="journal article" date="2019" name="Int. J. Syst. Evol. Microbiol.">
        <title>The Global Catalogue of Microorganisms (GCM) 10K type strain sequencing project: providing services to taxonomists for standard genome sequencing and annotation.</title>
        <authorList>
            <consortium name="The Broad Institute Genomics Platform"/>
            <consortium name="The Broad Institute Genome Sequencing Center for Infectious Disease"/>
            <person name="Wu L."/>
            <person name="Ma J."/>
        </authorList>
    </citation>
    <scope>NUCLEOTIDE SEQUENCE [LARGE SCALE GENOMIC DNA]</scope>
    <source>
        <strain evidence="7">CGMCC 1.10106</strain>
    </source>
</reference>
<comment type="subcellular location">
    <subcellularLocation>
        <location evidence="1">Membrane</location>
        <topology evidence="1">Single-pass membrane protein</topology>
    </subcellularLocation>
</comment>
<keyword evidence="7" id="KW-1185">Reference proteome</keyword>
<keyword evidence="3" id="KW-1133">Transmembrane helix</keyword>
<dbReference type="InterPro" id="IPR037682">
    <property type="entry name" value="TonB_C"/>
</dbReference>
<dbReference type="Gene3D" id="3.30.1150.10">
    <property type="match status" value="1"/>
</dbReference>
<evidence type="ECO:0000256" key="2">
    <source>
        <dbReference type="ARBA" id="ARBA00022692"/>
    </source>
</evidence>
<dbReference type="Pfam" id="PF03544">
    <property type="entry name" value="TonB_C"/>
    <property type="match status" value="1"/>
</dbReference>
<sequence>MTGIAFSTAIISLLAAPNIAQHDVLNPAGQWRVTTIDSRCVMARQFGSGDARTTVAISPDVATGEAAVALSQVAVGQRNARVTRVLLPAAKLAAMTSDSPITLESKDGQLVTLASDGLADAVKAADTCRASLRQTWGIDDASVAQVAIAATGKLGLEYWERPADPGYDGTLNVMTLLLAVDSEGRIADCRVVGSSGSSKIDRATCTAVASRAAFQPAKNSSGDAVKSWSVQRVRLQNLRINFLDRFDAPPSVGPISSVGWVNTSSAGLPALPPGPSPR</sequence>
<comment type="caution">
    <text evidence="6">The sequence shown here is derived from an EMBL/GenBank/DDBJ whole genome shotgun (WGS) entry which is preliminary data.</text>
</comment>
<proteinExistence type="predicted"/>
<dbReference type="Proteomes" id="UP000618591">
    <property type="component" value="Unassembled WGS sequence"/>
</dbReference>
<evidence type="ECO:0000313" key="7">
    <source>
        <dbReference type="Proteomes" id="UP000618591"/>
    </source>
</evidence>
<keyword evidence="2" id="KW-0812">Transmembrane</keyword>
<protein>
    <recommendedName>
        <fullName evidence="5">TonB C-terminal domain-containing protein</fullName>
    </recommendedName>
</protein>
<evidence type="ECO:0000256" key="4">
    <source>
        <dbReference type="ARBA" id="ARBA00023136"/>
    </source>
</evidence>
<keyword evidence="4" id="KW-0472">Membrane</keyword>